<evidence type="ECO:0000313" key="2">
    <source>
        <dbReference type="EMBL" id="CCO15178.1"/>
    </source>
</evidence>
<keyword evidence="3" id="KW-1185">Reference proteome</keyword>
<accession>K8F0U8</accession>
<reference evidence="2 3" key="1">
    <citation type="submission" date="2011-10" db="EMBL/GenBank/DDBJ databases">
        <authorList>
            <person name="Genoscope - CEA"/>
        </authorList>
    </citation>
    <scope>NUCLEOTIDE SEQUENCE [LARGE SCALE GENOMIC DNA]</scope>
    <source>
        <strain evidence="2 3">RCC 1105</strain>
    </source>
</reference>
<dbReference type="OrthoDB" id="498920at2759"/>
<evidence type="ECO:0000313" key="3">
    <source>
        <dbReference type="Proteomes" id="UP000198341"/>
    </source>
</evidence>
<sequence>MSSRWCSPRFVVSNRARRNDCCCFSRGVFGRTTRRIVSSSSSSSSPKKEEKEGGGGKKFASLDDHTINTILGPYEARECSAWTDYQRISNSWVKKISQECDEKTKRKITERHIEALSILFCQVAAKEEKVLEDPERVIHNTCRLADVFDTNVANVLRAFSVSPFLCFTDATTVAKSILAMKRELPFCDVSNILTYRPELLVCDGEVLSMRIRDTKETLESYGMPSPCVNYLIQEEPGLLLGDGGVERLEQIRDAVDQFDLSLLKFSENGQFLDVDSERWFVNNFVNFYFG</sequence>
<dbReference type="RefSeq" id="XP_007514938.1">
    <property type="nucleotide sequence ID" value="XM_007514876.1"/>
</dbReference>
<dbReference type="GeneID" id="19017126"/>
<feature type="region of interest" description="Disordered" evidence="1">
    <location>
        <begin position="35"/>
        <end position="61"/>
    </location>
</feature>
<feature type="compositionally biased region" description="Basic and acidic residues" evidence="1">
    <location>
        <begin position="46"/>
        <end position="61"/>
    </location>
</feature>
<proteinExistence type="predicted"/>
<protein>
    <submittedName>
        <fullName evidence="2">Uncharacterized protein</fullName>
    </submittedName>
</protein>
<name>K8F0U8_9CHLO</name>
<evidence type="ECO:0000256" key="1">
    <source>
        <dbReference type="SAM" id="MobiDB-lite"/>
    </source>
</evidence>
<gene>
    <name evidence="2" type="ORF">Bathy02g00130</name>
</gene>
<dbReference type="EMBL" id="FO082277">
    <property type="protein sequence ID" value="CCO15178.1"/>
    <property type="molecule type" value="Genomic_DNA"/>
</dbReference>
<dbReference type="AlphaFoldDB" id="K8F0U8"/>
<dbReference type="KEGG" id="bpg:Bathy02g00130"/>
<dbReference type="Proteomes" id="UP000198341">
    <property type="component" value="Chromosome 2"/>
</dbReference>
<organism evidence="2 3">
    <name type="scientific">Bathycoccus prasinos</name>
    <dbReference type="NCBI Taxonomy" id="41875"/>
    <lineage>
        <taxon>Eukaryota</taxon>
        <taxon>Viridiplantae</taxon>
        <taxon>Chlorophyta</taxon>
        <taxon>Mamiellophyceae</taxon>
        <taxon>Mamiellales</taxon>
        <taxon>Bathycoccaceae</taxon>
        <taxon>Bathycoccus</taxon>
    </lineage>
</organism>